<comment type="function">
    <text evidence="7">Provides the (R)-glutamate required for cell wall biosynthesis.</text>
</comment>
<evidence type="ECO:0000256" key="2">
    <source>
        <dbReference type="ARBA" id="ARBA00013090"/>
    </source>
</evidence>
<dbReference type="PANTHER" id="PTHR21198:SF2">
    <property type="entry name" value="GLUTAMATE RACEMASE"/>
    <property type="match status" value="1"/>
</dbReference>
<name>A0ABP8I8Y7_9BACT</name>
<feature type="active site" description="Proton donor/acceptor" evidence="7">
    <location>
        <position position="86"/>
    </location>
</feature>
<feature type="binding site" evidence="7">
    <location>
        <begin position="200"/>
        <end position="201"/>
    </location>
    <ligand>
        <name>substrate</name>
    </ligand>
</feature>
<organism evidence="8 9">
    <name type="scientific">Hymenobacter saemangeumensis</name>
    <dbReference type="NCBI Taxonomy" id="1084522"/>
    <lineage>
        <taxon>Bacteria</taxon>
        <taxon>Pseudomonadati</taxon>
        <taxon>Bacteroidota</taxon>
        <taxon>Cytophagia</taxon>
        <taxon>Cytophagales</taxon>
        <taxon>Hymenobacteraceae</taxon>
        <taxon>Hymenobacter</taxon>
    </lineage>
</organism>
<feature type="binding site" evidence="7">
    <location>
        <begin position="55"/>
        <end position="56"/>
    </location>
    <ligand>
        <name>substrate</name>
    </ligand>
</feature>
<evidence type="ECO:0000256" key="5">
    <source>
        <dbReference type="ARBA" id="ARBA00023235"/>
    </source>
</evidence>
<dbReference type="InterPro" id="IPR015942">
    <property type="entry name" value="Asp/Glu/hydantoin_racemase"/>
</dbReference>
<keyword evidence="5 7" id="KW-0413">Isomerase</keyword>
<dbReference type="InterPro" id="IPR004391">
    <property type="entry name" value="Glu_race"/>
</dbReference>
<dbReference type="PROSITE" id="PS00924">
    <property type="entry name" value="ASP_GLU_RACEMASE_2"/>
    <property type="match status" value="1"/>
</dbReference>
<feature type="binding site" evidence="7">
    <location>
        <begin position="87"/>
        <end position="88"/>
    </location>
    <ligand>
        <name>substrate</name>
    </ligand>
</feature>
<evidence type="ECO:0000313" key="9">
    <source>
        <dbReference type="Proteomes" id="UP001501153"/>
    </source>
</evidence>
<comment type="catalytic activity">
    <reaction evidence="1 7">
        <text>L-glutamate = D-glutamate</text>
        <dbReference type="Rhea" id="RHEA:12813"/>
        <dbReference type="ChEBI" id="CHEBI:29985"/>
        <dbReference type="ChEBI" id="CHEBI:29986"/>
        <dbReference type="EC" id="5.1.1.3"/>
    </reaction>
</comment>
<dbReference type="NCBIfam" id="TIGR00067">
    <property type="entry name" value="glut_race"/>
    <property type="match status" value="1"/>
</dbReference>
<dbReference type="Pfam" id="PF01177">
    <property type="entry name" value="Asp_Glu_race"/>
    <property type="match status" value="1"/>
</dbReference>
<dbReference type="PANTHER" id="PTHR21198">
    <property type="entry name" value="GLUTAMATE RACEMASE"/>
    <property type="match status" value="1"/>
</dbReference>
<dbReference type="InterPro" id="IPR033134">
    <property type="entry name" value="Asp/Glu_racemase_AS_2"/>
</dbReference>
<reference evidence="9" key="1">
    <citation type="journal article" date="2019" name="Int. J. Syst. Evol. Microbiol.">
        <title>The Global Catalogue of Microorganisms (GCM) 10K type strain sequencing project: providing services to taxonomists for standard genome sequencing and annotation.</title>
        <authorList>
            <consortium name="The Broad Institute Genomics Platform"/>
            <consortium name="The Broad Institute Genome Sequencing Center for Infectious Disease"/>
            <person name="Wu L."/>
            <person name="Ma J."/>
        </authorList>
    </citation>
    <scope>NUCLEOTIDE SEQUENCE [LARGE SCALE GENOMIC DNA]</scope>
    <source>
        <strain evidence="9">JCM 17923</strain>
    </source>
</reference>
<dbReference type="RefSeq" id="WP_345235243.1">
    <property type="nucleotide sequence ID" value="NZ_BAABGZ010000014.1"/>
</dbReference>
<evidence type="ECO:0000256" key="7">
    <source>
        <dbReference type="HAMAP-Rule" id="MF_00258"/>
    </source>
</evidence>
<proteinExistence type="inferred from homology"/>
<evidence type="ECO:0000256" key="1">
    <source>
        <dbReference type="ARBA" id="ARBA00001602"/>
    </source>
</evidence>
<keyword evidence="9" id="KW-1185">Reference proteome</keyword>
<keyword evidence="3 7" id="KW-0133">Cell shape</keyword>
<comment type="caution">
    <text evidence="8">The sequence shown here is derived from an EMBL/GenBank/DDBJ whole genome shotgun (WGS) entry which is preliminary data.</text>
</comment>
<dbReference type="HAMAP" id="MF_00258">
    <property type="entry name" value="Glu_racemase"/>
    <property type="match status" value="1"/>
</dbReference>
<accession>A0ABP8I8Y7</accession>
<feature type="active site" description="Proton donor/acceptor" evidence="7">
    <location>
        <position position="199"/>
    </location>
</feature>
<keyword evidence="6 7" id="KW-0961">Cell wall biogenesis/degradation</keyword>
<protein>
    <recommendedName>
        <fullName evidence="2 7">Glutamate racemase</fullName>
        <ecNumber evidence="2 7">5.1.1.3</ecNumber>
    </recommendedName>
</protein>
<dbReference type="InterPro" id="IPR001920">
    <property type="entry name" value="Asp/Glu_race"/>
</dbReference>
<dbReference type="EC" id="5.1.1.3" evidence="2 7"/>
<evidence type="ECO:0000256" key="4">
    <source>
        <dbReference type="ARBA" id="ARBA00022984"/>
    </source>
</evidence>
<dbReference type="EMBL" id="BAABGZ010000014">
    <property type="protein sequence ID" value="GAA4353564.1"/>
    <property type="molecule type" value="Genomic_DNA"/>
</dbReference>
<comment type="pathway">
    <text evidence="7">Cell wall biogenesis; peptidoglycan biosynthesis.</text>
</comment>
<evidence type="ECO:0000256" key="3">
    <source>
        <dbReference type="ARBA" id="ARBA00022960"/>
    </source>
</evidence>
<keyword evidence="4 7" id="KW-0573">Peptidoglycan synthesis</keyword>
<sequence>MTTAASAPLTAAALAARPIGMFDSGIGGLTVARAVARLLPHERIVYFGDTAHLPYGDKSTAAIQAYAVKICDLLLRQHCKVILIACNSASAAAYELVREYVGSKARVLNVIDPIVAHVGQTYPGQRVGLIGTKQTVNSNVYKKKIDALDAGVELHSLATPLLAPMVEEGFLDNSVSDEIIGAYLSNPALADISALVLACTHYPLIKEQIGRFYNGKVDVLDASDAVAAHTQAYLAAHGLLAAEAATPPTHHFYVSDFTRSFEESTRIFFGQEVNLEHYPLWE</sequence>
<gene>
    <name evidence="7 8" type="primary">murI</name>
    <name evidence="8" type="ORF">GCM10023185_14330</name>
</gene>
<evidence type="ECO:0000313" key="8">
    <source>
        <dbReference type="EMBL" id="GAA4353564.1"/>
    </source>
</evidence>
<comment type="similarity">
    <text evidence="7">Belongs to the aspartate/glutamate racemases family.</text>
</comment>
<dbReference type="Gene3D" id="3.40.50.1860">
    <property type="match status" value="2"/>
</dbReference>
<dbReference type="SUPFAM" id="SSF53681">
    <property type="entry name" value="Aspartate/glutamate racemase"/>
    <property type="match status" value="2"/>
</dbReference>
<evidence type="ECO:0000256" key="6">
    <source>
        <dbReference type="ARBA" id="ARBA00023316"/>
    </source>
</evidence>
<feature type="binding site" evidence="7">
    <location>
        <begin position="23"/>
        <end position="24"/>
    </location>
    <ligand>
        <name>substrate</name>
    </ligand>
</feature>
<dbReference type="Proteomes" id="UP001501153">
    <property type="component" value="Unassembled WGS sequence"/>
</dbReference>